<dbReference type="Proteomes" id="UP000325466">
    <property type="component" value="Unassembled WGS sequence"/>
</dbReference>
<keyword evidence="3" id="KW-1185">Reference proteome</keyword>
<reference evidence="2 3" key="1">
    <citation type="journal article" date="2018" name="Biodegradation">
        <title>1,4-Dioxane degradation characteristics of Rhodococcus aetherivorans JCM 14343.</title>
        <authorList>
            <person name="Inoue D."/>
            <person name="Tsunoda T."/>
            <person name="Yamamoto N."/>
            <person name="Ike M."/>
            <person name="Sei K."/>
        </authorList>
    </citation>
    <scope>NUCLEOTIDE SEQUENCE [LARGE SCALE GENOMIC DNA]</scope>
    <source>
        <strain evidence="2 3">JCM 14343</strain>
    </source>
</reference>
<evidence type="ECO:0000313" key="2">
    <source>
        <dbReference type="EMBL" id="GES39527.1"/>
    </source>
</evidence>
<evidence type="ECO:0000256" key="1">
    <source>
        <dbReference type="SAM" id="Phobius"/>
    </source>
</evidence>
<gene>
    <name evidence="2" type="ORF">RAJCM14343_4800</name>
</gene>
<accession>A0ABQ0YT33</accession>
<keyword evidence="1" id="KW-1133">Transmembrane helix</keyword>
<protein>
    <submittedName>
        <fullName evidence="2">Membrane transport protein</fullName>
    </submittedName>
</protein>
<name>A0ABQ0YT33_9NOCA</name>
<feature type="transmembrane region" description="Helical" evidence="1">
    <location>
        <begin position="35"/>
        <end position="56"/>
    </location>
</feature>
<comment type="caution">
    <text evidence="2">The sequence shown here is derived from an EMBL/GenBank/DDBJ whole genome shotgun (WGS) entry which is preliminary data.</text>
</comment>
<sequence>MGTSVSAAVVGVVLSQMSVPVGGYSLPTEGGFRTGMLIGCGVALVAAAVTLAIPVARRPSLEPVREPAAARV</sequence>
<evidence type="ECO:0000313" key="3">
    <source>
        <dbReference type="Proteomes" id="UP000325466"/>
    </source>
</evidence>
<proteinExistence type="predicted"/>
<keyword evidence="1" id="KW-0812">Transmembrane</keyword>
<organism evidence="2 3">
    <name type="scientific">Rhodococcus aetherivorans</name>
    <dbReference type="NCBI Taxonomy" id="191292"/>
    <lineage>
        <taxon>Bacteria</taxon>
        <taxon>Bacillati</taxon>
        <taxon>Actinomycetota</taxon>
        <taxon>Actinomycetes</taxon>
        <taxon>Mycobacteriales</taxon>
        <taxon>Nocardiaceae</taxon>
        <taxon>Rhodococcus</taxon>
    </lineage>
</organism>
<keyword evidence="1" id="KW-0472">Membrane</keyword>
<dbReference type="EMBL" id="BLAH01000119">
    <property type="protein sequence ID" value="GES39527.1"/>
    <property type="molecule type" value="Genomic_DNA"/>
</dbReference>